<name>A0ACB9E698_CICIN</name>
<sequence>MNSCVIYFSSYSFFSLLGQQRKLEVHTKLSFLHLGQQKRLKVISNLVGIKRMYRDIVGSPRAKLTKADKYLGTAIFAYAWGHKFIFFKETVSFMVAVLSIRTLSIIELGWKTTLTRKIGNLVMAKVN</sequence>
<dbReference type="Proteomes" id="UP001055811">
    <property type="component" value="Linkage Group LG04"/>
</dbReference>
<evidence type="ECO:0000313" key="2">
    <source>
        <dbReference type="Proteomes" id="UP001055811"/>
    </source>
</evidence>
<gene>
    <name evidence="1" type="ORF">L2E82_26037</name>
</gene>
<dbReference type="EMBL" id="CM042012">
    <property type="protein sequence ID" value="KAI3753971.1"/>
    <property type="molecule type" value="Genomic_DNA"/>
</dbReference>
<reference evidence="1 2" key="2">
    <citation type="journal article" date="2022" name="Mol. Ecol. Resour.">
        <title>The genomes of chicory, endive, great burdock and yacon provide insights into Asteraceae paleo-polyploidization history and plant inulin production.</title>
        <authorList>
            <person name="Fan W."/>
            <person name="Wang S."/>
            <person name="Wang H."/>
            <person name="Wang A."/>
            <person name="Jiang F."/>
            <person name="Liu H."/>
            <person name="Zhao H."/>
            <person name="Xu D."/>
            <person name="Zhang Y."/>
        </authorList>
    </citation>
    <scope>NUCLEOTIDE SEQUENCE [LARGE SCALE GENOMIC DNA]</scope>
    <source>
        <strain evidence="2">cv. Punajuju</strain>
        <tissue evidence="1">Leaves</tissue>
    </source>
</reference>
<evidence type="ECO:0000313" key="1">
    <source>
        <dbReference type="EMBL" id="KAI3753971.1"/>
    </source>
</evidence>
<reference evidence="2" key="1">
    <citation type="journal article" date="2022" name="Mol. Ecol. Resour.">
        <title>The genomes of chicory, endive, great burdock and yacon provide insights into Asteraceae palaeo-polyploidization history and plant inulin production.</title>
        <authorList>
            <person name="Fan W."/>
            <person name="Wang S."/>
            <person name="Wang H."/>
            <person name="Wang A."/>
            <person name="Jiang F."/>
            <person name="Liu H."/>
            <person name="Zhao H."/>
            <person name="Xu D."/>
            <person name="Zhang Y."/>
        </authorList>
    </citation>
    <scope>NUCLEOTIDE SEQUENCE [LARGE SCALE GENOMIC DNA]</scope>
    <source>
        <strain evidence="2">cv. Punajuju</strain>
    </source>
</reference>
<keyword evidence="2" id="KW-1185">Reference proteome</keyword>
<proteinExistence type="predicted"/>
<comment type="caution">
    <text evidence="1">The sequence shown here is derived from an EMBL/GenBank/DDBJ whole genome shotgun (WGS) entry which is preliminary data.</text>
</comment>
<accession>A0ACB9E698</accession>
<organism evidence="1 2">
    <name type="scientific">Cichorium intybus</name>
    <name type="common">Chicory</name>
    <dbReference type="NCBI Taxonomy" id="13427"/>
    <lineage>
        <taxon>Eukaryota</taxon>
        <taxon>Viridiplantae</taxon>
        <taxon>Streptophyta</taxon>
        <taxon>Embryophyta</taxon>
        <taxon>Tracheophyta</taxon>
        <taxon>Spermatophyta</taxon>
        <taxon>Magnoliopsida</taxon>
        <taxon>eudicotyledons</taxon>
        <taxon>Gunneridae</taxon>
        <taxon>Pentapetalae</taxon>
        <taxon>asterids</taxon>
        <taxon>campanulids</taxon>
        <taxon>Asterales</taxon>
        <taxon>Asteraceae</taxon>
        <taxon>Cichorioideae</taxon>
        <taxon>Cichorieae</taxon>
        <taxon>Cichoriinae</taxon>
        <taxon>Cichorium</taxon>
    </lineage>
</organism>
<protein>
    <submittedName>
        <fullName evidence="1">Uncharacterized protein</fullName>
    </submittedName>
</protein>